<organism evidence="3 4">
    <name type="scientific">Flavobacterium indicum (strain DSM 17447 / CIP 109464 / GPTSA100-9)</name>
    <dbReference type="NCBI Taxonomy" id="1094466"/>
    <lineage>
        <taxon>Bacteria</taxon>
        <taxon>Pseudomonadati</taxon>
        <taxon>Bacteroidota</taxon>
        <taxon>Flavobacteriia</taxon>
        <taxon>Flavobacteriales</taxon>
        <taxon>Flavobacteriaceae</taxon>
        <taxon>Flavobacterium</taxon>
    </lineage>
</organism>
<dbReference type="InterPro" id="IPR018392">
    <property type="entry name" value="LysM"/>
</dbReference>
<dbReference type="InterPro" id="IPR036779">
    <property type="entry name" value="LysM_dom_sf"/>
</dbReference>
<evidence type="ECO:0000313" key="4">
    <source>
        <dbReference type="Proteomes" id="UP000007599"/>
    </source>
</evidence>
<dbReference type="Gene3D" id="3.40.50.1110">
    <property type="entry name" value="SGNH hydrolase"/>
    <property type="match status" value="2"/>
</dbReference>
<dbReference type="PANTHER" id="PTHR30383:SF29">
    <property type="entry name" value="SGNH HYDROLASE-TYPE ESTERASE DOMAIN-CONTAINING PROTEIN"/>
    <property type="match status" value="1"/>
</dbReference>
<dbReference type="CDD" id="cd00118">
    <property type="entry name" value="LysM"/>
    <property type="match status" value="1"/>
</dbReference>
<dbReference type="eggNOG" id="COG1388">
    <property type="taxonomic scope" value="Bacteria"/>
</dbReference>
<dbReference type="AlphaFoldDB" id="H8XVP0"/>
<dbReference type="PATRIC" id="fig|1094466.5.peg.2038"/>
<protein>
    <recommendedName>
        <fullName evidence="2">LysM domain-containing protein</fullName>
    </recommendedName>
</protein>
<dbReference type="Gene3D" id="3.10.350.10">
    <property type="entry name" value="LysM domain"/>
    <property type="match status" value="1"/>
</dbReference>
<dbReference type="InterPro" id="IPR036514">
    <property type="entry name" value="SGNH_hydro_sf"/>
</dbReference>
<dbReference type="RefSeq" id="WP_014389122.1">
    <property type="nucleotide sequence ID" value="NC_017025.1"/>
</dbReference>
<dbReference type="Pfam" id="PF01476">
    <property type="entry name" value="LysM"/>
    <property type="match status" value="1"/>
</dbReference>
<sequence>MNKLIVILAFFGTLFVHAQTDSLATTDSIRVVVDSVAIPPDSIETPLDISNFEPYQNVIQNDKALKQIFEKLYQLEQTKQGKVRIVHIGDSHIQADLFTAVMRMRFHQVFGNGGFGFTFPYSLANTNNSAPLRFTGSGGFSSARNLFADVSRPVGISGIALEPKQKNFHIDLLIKDAQYDFTVLKLISPQNQSIFQVSFAKKGTSVQEKVAVKTAVTSSHKVKPGEVLGSIANKYNISIKQLKQANGLKSDFIRDGKVLKIPGGKSKVSYKTVTKNAYSYEPIALEKSAFTNNYISSRPLDKITIIGNDSIEKFALNGIILENSNPGVTYSGIGVNGAKAGDYTKFPLFFEQIPALEADLFVISLGTNESFDKQEGQNYYYNLRKMIEGIKAKAPQASILVTTPPPSKLHRKNYNSYIDSYSQIIQEQAQLDQFAVWNLLDVFGGNKNIILNSRMGLMAKDKVHYSKLGYEKQAELFFGAFIQSYELFKSEK</sequence>
<feature type="chain" id="PRO_5003617796" description="LysM domain-containing protein" evidence="1">
    <location>
        <begin position="19"/>
        <end position="492"/>
    </location>
</feature>
<dbReference type="Proteomes" id="UP000007599">
    <property type="component" value="Chromosome I"/>
</dbReference>
<dbReference type="KEGG" id="fin:KQS_10375"/>
<name>H8XVP0_FLAIG</name>
<dbReference type="SMART" id="SM00257">
    <property type="entry name" value="LysM"/>
    <property type="match status" value="1"/>
</dbReference>
<evidence type="ECO:0000313" key="3">
    <source>
        <dbReference type="EMBL" id="CCG54004.1"/>
    </source>
</evidence>
<dbReference type="HOGENOM" id="CLU_026695_1_0_10"/>
<dbReference type="InterPro" id="IPR013830">
    <property type="entry name" value="SGNH_hydro"/>
</dbReference>
<feature type="signal peptide" evidence="1">
    <location>
        <begin position="1"/>
        <end position="18"/>
    </location>
</feature>
<gene>
    <name evidence="3" type="ordered locus">KQS_10375</name>
</gene>
<dbReference type="EMBL" id="HE774682">
    <property type="protein sequence ID" value="CCG54004.1"/>
    <property type="molecule type" value="Genomic_DNA"/>
</dbReference>
<dbReference type="PANTHER" id="PTHR30383">
    <property type="entry name" value="THIOESTERASE 1/PROTEASE 1/LYSOPHOSPHOLIPASE L1"/>
    <property type="match status" value="1"/>
</dbReference>
<reference evidence="3 4" key="1">
    <citation type="journal article" date="2012" name="J. Bacteriol.">
        <title>Complete Genome Sequence of Flavobacterium indicum GPSTA100-9T, Isolated from Warm Spring Water.</title>
        <authorList>
            <person name="Barbier P."/>
            <person name="Houel A."/>
            <person name="Loux V."/>
            <person name="Poulain J."/>
            <person name="Bernardet J.F."/>
            <person name="Touchon M."/>
            <person name="Duchaud E."/>
        </authorList>
    </citation>
    <scope>NUCLEOTIDE SEQUENCE [LARGE SCALE GENOMIC DNA]</scope>
    <source>
        <strain evidence="4">DSM 17447 / CIP 109464 / GPTSA100-9</strain>
    </source>
</reference>
<feature type="domain" description="LysM" evidence="2">
    <location>
        <begin position="218"/>
        <end position="261"/>
    </location>
</feature>
<dbReference type="Pfam" id="PF13472">
    <property type="entry name" value="Lipase_GDSL_2"/>
    <property type="match status" value="1"/>
</dbReference>
<evidence type="ECO:0000256" key="1">
    <source>
        <dbReference type="SAM" id="SignalP"/>
    </source>
</evidence>
<dbReference type="SUPFAM" id="SSF52266">
    <property type="entry name" value="SGNH hydrolase"/>
    <property type="match status" value="1"/>
</dbReference>
<keyword evidence="1" id="KW-0732">Signal</keyword>
<accession>H8XVP0</accession>
<dbReference type="PROSITE" id="PS51782">
    <property type="entry name" value="LYSM"/>
    <property type="match status" value="1"/>
</dbReference>
<dbReference type="SUPFAM" id="SSF54106">
    <property type="entry name" value="LysM domain"/>
    <property type="match status" value="1"/>
</dbReference>
<keyword evidence="4" id="KW-1185">Reference proteome</keyword>
<evidence type="ECO:0000259" key="2">
    <source>
        <dbReference type="PROSITE" id="PS51782"/>
    </source>
</evidence>
<dbReference type="eggNOG" id="COG2755">
    <property type="taxonomic scope" value="Bacteria"/>
</dbReference>
<proteinExistence type="predicted"/>
<reference evidence="4" key="2">
    <citation type="submission" date="2012-03" db="EMBL/GenBank/DDBJ databases">
        <title>Complete genome sequence of Flavobacterium indicum GPTSA100-9T, isolated from warm spring water.</title>
        <authorList>
            <person name="Barbier P."/>
            <person name="Houel A."/>
            <person name="Loux V."/>
            <person name="Poulain J."/>
            <person name="Bernardet J.-F."/>
            <person name="Touchon M."/>
            <person name="Duchaud E."/>
        </authorList>
    </citation>
    <scope>NUCLEOTIDE SEQUENCE [LARGE SCALE GENOMIC DNA]</scope>
    <source>
        <strain evidence="4">DSM 17447 / CIP 109464 / GPTSA100-9</strain>
    </source>
</reference>
<dbReference type="InterPro" id="IPR051532">
    <property type="entry name" value="Ester_Hydrolysis_Enzymes"/>
</dbReference>
<dbReference type="STRING" id="1094466.KQS_10375"/>
<dbReference type="OrthoDB" id="9764375at2"/>
<dbReference type="GO" id="GO:0016788">
    <property type="term" value="F:hydrolase activity, acting on ester bonds"/>
    <property type="evidence" value="ECO:0007669"/>
    <property type="project" value="UniProtKB-ARBA"/>
</dbReference>